<dbReference type="GO" id="GO:0005654">
    <property type="term" value="C:nucleoplasm"/>
    <property type="evidence" value="ECO:0007669"/>
    <property type="project" value="TreeGrafter"/>
</dbReference>
<evidence type="ECO:0000313" key="4">
    <source>
        <dbReference type="WBParaSite" id="NBR_0001726701-mRNA-1"/>
    </source>
</evidence>
<dbReference type="InterPro" id="IPR048696">
    <property type="entry name" value="SHQ1-like_CS"/>
</dbReference>
<dbReference type="EMBL" id="UYSL01022659">
    <property type="protein sequence ID" value="VDL80882.1"/>
    <property type="molecule type" value="Genomic_DNA"/>
</dbReference>
<dbReference type="Pfam" id="PF21413">
    <property type="entry name" value="SHQ1-like_CS"/>
    <property type="match status" value="1"/>
</dbReference>
<reference evidence="2 3" key="2">
    <citation type="submission" date="2018-11" db="EMBL/GenBank/DDBJ databases">
        <authorList>
            <consortium name="Pathogen Informatics"/>
        </authorList>
    </citation>
    <scope>NUCLEOTIDE SEQUENCE [LARGE SCALE GENOMIC DNA]</scope>
</reference>
<dbReference type="InterPro" id="IPR039742">
    <property type="entry name" value="Shq1"/>
</dbReference>
<dbReference type="AlphaFoldDB" id="A0A0N4YJV0"/>
<dbReference type="PROSITE" id="PS51203">
    <property type="entry name" value="CS"/>
    <property type="match status" value="1"/>
</dbReference>
<dbReference type="STRING" id="27835.A0A0N4YJV0"/>
<accession>A0A0N4YJV0</accession>
<dbReference type="SUPFAM" id="SSF49764">
    <property type="entry name" value="HSP20-like chaperones"/>
    <property type="match status" value="1"/>
</dbReference>
<feature type="domain" description="CS" evidence="1">
    <location>
        <begin position="1"/>
        <end position="101"/>
    </location>
</feature>
<protein>
    <submittedName>
        <fullName evidence="4">Protein SHQ1 homolog (inferred by orthology to a C. elegans protein)</fullName>
    </submittedName>
</protein>
<dbReference type="WBParaSite" id="NBR_0001726701-mRNA-1">
    <property type="protein sequence ID" value="NBR_0001726701-mRNA-1"/>
    <property type="gene ID" value="NBR_0001726701"/>
</dbReference>
<sequence length="133" mass="15036">MITPSFSIVQDPKWLIFIIRAPYAKIADTEIEYGDDIFMFSAPPYYLRVHLPREVVDDNTGTAKYDSSLGIFMLSISICIPGEFTVRVPKKNVGENFPGLDMICELLNPQKKISAKMLVEELRDSDEGGELFL</sequence>
<dbReference type="Proteomes" id="UP000271162">
    <property type="component" value="Unassembled WGS sequence"/>
</dbReference>
<dbReference type="GO" id="GO:0005737">
    <property type="term" value="C:cytoplasm"/>
    <property type="evidence" value="ECO:0007669"/>
    <property type="project" value="TreeGrafter"/>
</dbReference>
<evidence type="ECO:0000313" key="3">
    <source>
        <dbReference type="Proteomes" id="UP000271162"/>
    </source>
</evidence>
<reference evidence="4" key="1">
    <citation type="submission" date="2017-02" db="UniProtKB">
        <authorList>
            <consortium name="WormBaseParasite"/>
        </authorList>
    </citation>
    <scope>IDENTIFICATION</scope>
</reference>
<dbReference type="GO" id="GO:0000493">
    <property type="term" value="P:box H/ACA snoRNP assembly"/>
    <property type="evidence" value="ECO:0007669"/>
    <property type="project" value="InterPro"/>
</dbReference>
<gene>
    <name evidence="2" type="ORF">NBR_LOCUS17268</name>
</gene>
<dbReference type="InterPro" id="IPR007052">
    <property type="entry name" value="CS_dom"/>
</dbReference>
<dbReference type="PANTHER" id="PTHR12967:SF0">
    <property type="entry name" value="PROTEIN SHQ1 HOMOLOG"/>
    <property type="match status" value="1"/>
</dbReference>
<dbReference type="PANTHER" id="PTHR12967">
    <property type="entry name" value="PROTEIN SHQ1 HOMOLOG"/>
    <property type="match status" value="1"/>
</dbReference>
<dbReference type="GO" id="GO:0051082">
    <property type="term" value="F:unfolded protein binding"/>
    <property type="evidence" value="ECO:0007669"/>
    <property type="project" value="TreeGrafter"/>
</dbReference>
<evidence type="ECO:0000313" key="2">
    <source>
        <dbReference type="EMBL" id="VDL80882.1"/>
    </source>
</evidence>
<keyword evidence="3" id="KW-1185">Reference proteome</keyword>
<proteinExistence type="predicted"/>
<evidence type="ECO:0000259" key="1">
    <source>
        <dbReference type="PROSITE" id="PS51203"/>
    </source>
</evidence>
<dbReference type="InterPro" id="IPR008978">
    <property type="entry name" value="HSP20-like_chaperone"/>
</dbReference>
<dbReference type="OMA" id="ICIPGEF"/>
<organism evidence="4">
    <name type="scientific">Nippostrongylus brasiliensis</name>
    <name type="common">Rat hookworm</name>
    <dbReference type="NCBI Taxonomy" id="27835"/>
    <lineage>
        <taxon>Eukaryota</taxon>
        <taxon>Metazoa</taxon>
        <taxon>Ecdysozoa</taxon>
        <taxon>Nematoda</taxon>
        <taxon>Chromadorea</taxon>
        <taxon>Rhabditida</taxon>
        <taxon>Rhabditina</taxon>
        <taxon>Rhabditomorpha</taxon>
        <taxon>Strongyloidea</taxon>
        <taxon>Heligmosomidae</taxon>
        <taxon>Nippostrongylus</taxon>
    </lineage>
</organism>
<dbReference type="Gene3D" id="2.60.40.790">
    <property type="match status" value="1"/>
</dbReference>
<name>A0A0N4YJV0_NIPBR</name>